<evidence type="ECO:0000259" key="2">
    <source>
        <dbReference type="Pfam" id="PF20235"/>
    </source>
</evidence>
<accession>A0A368SJ46</accession>
<dbReference type="InterPro" id="IPR046527">
    <property type="entry name" value="PIR2-like_helical"/>
</dbReference>
<proteinExistence type="predicted"/>
<dbReference type="PANTHER" id="PTHR33120:SF53">
    <property type="entry name" value="OS03G0697833 PROTEIN"/>
    <property type="match status" value="1"/>
</dbReference>
<dbReference type="OrthoDB" id="688001at2759"/>
<feature type="domain" description="DUF3615" evidence="1">
    <location>
        <begin position="296"/>
        <end position="406"/>
    </location>
</feature>
<evidence type="ECO:0000313" key="3">
    <source>
        <dbReference type="EMBL" id="RCV42437.1"/>
    </source>
</evidence>
<sequence length="512" mass="57356">MLASRLDKVSPLLAIQGRLSIATLSHPTELSMEGSHGTADSEEVMRYAISRFPTSIKKMQYPFELELTLMKVLQDRIHGFYLKAISCIPAPCLRSRHHRGLLKDGHCYGQFDPVTNIILNTIWYDIVFPPHQEFEVDMIYDEALARTECRSLHGLTTLVTKLFPELSTYDATQYLLLDNATLDRVISRANLSGYKVSSQPHDAYKAAARAANHPNPTALATFALGSMQEGLELKALLEVKPTLSPDDVQIISTYLLQYQRSKPVGLVQKLTKGASEIVSAKRKDFEAHQSSVYRCVQAALRKHSQDKGEEYELLAICGVNAEIPLNGKFGDYENYDGYPYSHINIWARLKGSQVADVAPTLLFVQHRNDSEDMKNSQSLCLPVSESSKDAGRCFHCEHSGIKIVHPLSHTYLGQSFDFEEMARGKHSITNDELVGDGGLRTVFFDTSEDDCIYFDPAWDADFSMRLNEEAKRELEGEDGASSRAQMRKVKEVARAMAAFIDLGETKMVTRMG</sequence>
<gene>
    <name evidence="3" type="ORF">SETIT_9G216400v2</name>
</gene>
<reference evidence="3" key="1">
    <citation type="journal article" date="2012" name="Nat. Biotechnol.">
        <title>Reference genome sequence of the model plant Setaria.</title>
        <authorList>
            <person name="Bennetzen J.L."/>
            <person name="Schmutz J."/>
            <person name="Wang H."/>
            <person name="Percifield R."/>
            <person name="Hawkins J."/>
            <person name="Pontaroli A.C."/>
            <person name="Estep M."/>
            <person name="Feng L."/>
            <person name="Vaughn J.N."/>
            <person name="Grimwood J."/>
            <person name="Jenkins J."/>
            <person name="Barry K."/>
            <person name="Lindquist E."/>
            <person name="Hellsten U."/>
            <person name="Deshpande S."/>
            <person name="Wang X."/>
            <person name="Wu X."/>
            <person name="Mitros T."/>
            <person name="Triplett J."/>
            <person name="Yang X."/>
            <person name="Ye C.Y."/>
            <person name="Mauro-Herrera M."/>
            <person name="Wang L."/>
            <person name="Li P."/>
            <person name="Sharma M."/>
            <person name="Sharma R."/>
            <person name="Ronald P.C."/>
            <person name="Panaud O."/>
            <person name="Kellogg E.A."/>
            <person name="Brutnell T.P."/>
            <person name="Doust A.N."/>
            <person name="Tuskan G.A."/>
            <person name="Rokhsar D."/>
            <person name="Devos K.M."/>
        </authorList>
    </citation>
    <scope>NUCLEOTIDE SEQUENCE [LARGE SCALE GENOMIC DNA]</scope>
    <source>
        <strain evidence="3">Yugu1</strain>
    </source>
</reference>
<evidence type="ECO:0000259" key="1">
    <source>
        <dbReference type="Pfam" id="PF12274"/>
    </source>
</evidence>
<organism evidence="3">
    <name type="scientific">Setaria italica</name>
    <name type="common">Foxtail millet</name>
    <name type="synonym">Panicum italicum</name>
    <dbReference type="NCBI Taxonomy" id="4555"/>
    <lineage>
        <taxon>Eukaryota</taxon>
        <taxon>Viridiplantae</taxon>
        <taxon>Streptophyta</taxon>
        <taxon>Embryophyta</taxon>
        <taxon>Tracheophyta</taxon>
        <taxon>Spermatophyta</taxon>
        <taxon>Magnoliopsida</taxon>
        <taxon>Liliopsida</taxon>
        <taxon>Poales</taxon>
        <taxon>Poaceae</taxon>
        <taxon>PACMAD clade</taxon>
        <taxon>Panicoideae</taxon>
        <taxon>Panicodae</taxon>
        <taxon>Paniceae</taxon>
        <taxon>Cenchrinae</taxon>
        <taxon>Setaria</taxon>
    </lineage>
</organism>
<dbReference type="Pfam" id="PF20235">
    <property type="entry name" value="PIR2-like_helical"/>
    <property type="match status" value="1"/>
</dbReference>
<dbReference type="PANTHER" id="PTHR33120">
    <property type="entry name" value="EXPRESSED PROTEIN-RELATED"/>
    <property type="match status" value="1"/>
</dbReference>
<dbReference type="Pfam" id="PF12274">
    <property type="entry name" value="DUF3615"/>
    <property type="match status" value="1"/>
</dbReference>
<reference evidence="3" key="2">
    <citation type="submission" date="2015-07" db="EMBL/GenBank/DDBJ databases">
        <authorList>
            <person name="Noorani M."/>
        </authorList>
    </citation>
    <scope>NUCLEOTIDE SEQUENCE</scope>
    <source>
        <strain evidence="3">Yugu1</strain>
    </source>
</reference>
<dbReference type="AlphaFoldDB" id="A0A368SJ46"/>
<feature type="domain" description="PIR2-like helical" evidence="2">
    <location>
        <begin position="75"/>
        <end position="183"/>
    </location>
</feature>
<protein>
    <submittedName>
        <fullName evidence="3">Uncharacterized protein</fullName>
    </submittedName>
</protein>
<dbReference type="EMBL" id="CM003536">
    <property type="protein sequence ID" value="RCV42437.1"/>
    <property type="molecule type" value="Genomic_DNA"/>
</dbReference>
<dbReference type="InterPro" id="IPR022059">
    <property type="entry name" value="DUF3615"/>
</dbReference>
<name>A0A368SJ46_SETIT</name>